<dbReference type="InterPro" id="IPR007612">
    <property type="entry name" value="LOR"/>
</dbReference>
<dbReference type="STRING" id="33114.A0A2G2WDC2"/>
<dbReference type="PANTHER" id="PTHR31087">
    <property type="match status" value="1"/>
</dbReference>
<evidence type="ECO:0000313" key="3">
    <source>
        <dbReference type="Proteomes" id="UP000224567"/>
    </source>
</evidence>
<dbReference type="EMBL" id="MLFT02000007">
    <property type="protein sequence ID" value="PHT43276.1"/>
    <property type="molecule type" value="Genomic_DNA"/>
</dbReference>
<dbReference type="InterPro" id="IPR038595">
    <property type="entry name" value="LOR_sf"/>
</dbReference>
<proteinExistence type="inferred from homology"/>
<dbReference type="OrthoDB" id="97518at2759"/>
<comment type="caution">
    <text evidence="2">The sequence shown here is derived from an EMBL/GenBank/DDBJ whole genome shotgun (WGS) entry which is preliminary data.</text>
</comment>
<keyword evidence="3" id="KW-1185">Reference proteome</keyword>
<comment type="similarity">
    <text evidence="1">Belongs to the LOR family.</text>
</comment>
<dbReference type="SUPFAM" id="SSF54518">
    <property type="entry name" value="Tubby C-terminal domain-like"/>
    <property type="match status" value="1"/>
</dbReference>
<dbReference type="AlphaFoldDB" id="A0A2G2WDC2"/>
<reference evidence="2 3" key="1">
    <citation type="journal article" date="2017" name="Genome Biol.">
        <title>New reference genome sequences of hot pepper reveal the massive evolution of plant disease-resistance genes by retroduplication.</title>
        <authorList>
            <person name="Kim S."/>
            <person name="Park J."/>
            <person name="Yeom S.I."/>
            <person name="Kim Y.M."/>
            <person name="Seo E."/>
            <person name="Kim K.T."/>
            <person name="Kim M.S."/>
            <person name="Lee J.M."/>
            <person name="Cheong K."/>
            <person name="Shin H.S."/>
            <person name="Kim S.B."/>
            <person name="Han K."/>
            <person name="Lee J."/>
            <person name="Park M."/>
            <person name="Lee H.A."/>
            <person name="Lee H.Y."/>
            <person name="Lee Y."/>
            <person name="Oh S."/>
            <person name="Lee J.H."/>
            <person name="Choi E."/>
            <person name="Choi E."/>
            <person name="Lee S.E."/>
            <person name="Jeon J."/>
            <person name="Kim H."/>
            <person name="Choi G."/>
            <person name="Song H."/>
            <person name="Lee J."/>
            <person name="Lee S.C."/>
            <person name="Kwon J.K."/>
            <person name="Lee H.Y."/>
            <person name="Koo N."/>
            <person name="Hong Y."/>
            <person name="Kim R.W."/>
            <person name="Kang W.H."/>
            <person name="Huh J.H."/>
            <person name="Kang B.C."/>
            <person name="Yang T.J."/>
            <person name="Lee Y.H."/>
            <person name="Bennetzen J.L."/>
            <person name="Choi D."/>
        </authorList>
    </citation>
    <scope>NUCLEOTIDE SEQUENCE [LARGE SCALE GENOMIC DNA]</scope>
    <source>
        <strain evidence="3">cv. PBC81</strain>
    </source>
</reference>
<name>A0A2G2WDC2_CAPBA</name>
<evidence type="ECO:0000313" key="2">
    <source>
        <dbReference type="EMBL" id="PHT43276.1"/>
    </source>
</evidence>
<evidence type="ECO:0008006" key="4">
    <source>
        <dbReference type="Google" id="ProtNLM"/>
    </source>
</evidence>
<dbReference type="Pfam" id="PF04525">
    <property type="entry name" value="LOR"/>
    <property type="match status" value="1"/>
</dbReference>
<evidence type="ECO:0000256" key="1">
    <source>
        <dbReference type="ARBA" id="ARBA00005437"/>
    </source>
</evidence>
<sequence>MEETSDPPMANTDANRVEVIGPQFCAPYAIDLSIIKKVMTLKDGAFQVLDVNENVVFSVKDMVFSLRERRVLVEGDGTPLVTFQQKLLSAHNRWQAFRGEGTYPKQLLFSVKKSELLQFMKTKLYVYLDTNTKEEVCDFKIEGSWMEKSCFIYASNYTEIAKMHKKRTASSMLVGKDNFGVIVSANVDFAFIVALIVILDEINEE</sequence>
<dbReference type="InterPro" id="IPR025659">
    <property type="entry name" value="Tubby-like_C"/>
</dbReference>
<gene>
    <name evidence="2" type="ORF">CQW23_17301</name>
</gene>
<dbReference type="Gene3D" id="2.40.160.200">
    <property type="entry name" value="LURP1-related"/>
    <property type="match status" value="1"/>
</dbReference>
<accession>A0A2G2WDC2</accession>
<reference evidence="3" key="2">
    <citation type="journal article" date="2017" name="J. Anim. Genet.">
        <title>Multiple reference genome sequences of hot pepper reveal the massive evolution of plant disease resistance genes by retroduplication.</title>
        <authorList>
            <person name="Kim S."/>
            <person name="Park J."/>
            <person name="Yeom S.-I."/>
            <person name="Kim Y.-M."/>
            <person name="Seo E."/>
            <person name="Kim K.-T."/>
            <person name="Kim M.-S."/>
            <person name="Lee J.M."/>
            <person name="Cheong K."/>
            <person name="Shin H.-S."/>
            <person name="Kim S.-B."/>
            <person name="Han K."/>
            <person name="Lee J."/>
            <person name="Park M."/>
            <person name="Lee H.-A."/>
            <person name="Lee H.-Y."/>
            <person name="Lee Y."/>
            <person name="Oh S."/>
            <person name="Lee J.H."/>
            <person name="Choi E."/>
            <person name="Choi E."/>
            <person name="Lee S.E."/>
            <person name="Jeon J."/>
            <person name="Kim H."/>
            <person name="Choi G."/>
            <person name="Song H."/>
            <person name="Lee J."/>
            <person name="Lee S.-C."/>
            <person name="Kwon J.-K."/>
            <person name="Lee H.-Y."/>
            <person name="Koo N."/>
            <person name="Hong Y."/>
            <person name="Kim R.W."/>
            <person name="Kang W.-H."/>
            <person name="Huh J.H."/>
            <person name="Kang B.-C."/>
            <person name="Yang T.-J."/>
            <person name="Lee Y.-H."/>
            <person name="Bennetzen J.L."/>
            <person name="Choi D."/>
        </authorList>
    </citation>
    <scope>NUCLEOTIDE SEQUENCE [LARGE SCALE GENOMIC DNA]</scope>
    <source>
        <strain evidence="3">cv. PBC81</strain>
    </source>
</reference>
<dbReference type="Proteomes" id="UP000224567">
    <property type="component" value="Unassembled WGS sequence"/>
</dbReference>
<dbReference type="PANTHER" id="PTHR31087:SF112">
    <property type="entry name" value="PROTEIN LURP-ONE-RELATED 15"/>
    <property type="match status" value="1"/>
</dbReference>
<protein>
    <recommendedName>
        <fullName evidence="4">Protein LURP-one-related 15</fullName>
    </recommendedName>
</protein>
<organism evidence="2 3">
    <name type="scientific">Capsicum baccatum</name>
    <name type="common">Peruvian pepper</name>
    <dbReference type="NCBI Taxonomy" id="33114"/>
    <lineage>
        <taxon>Eukaryota</taxon>
        <taxon>Viridiplantae</taxon>
        <taxon>Streptophyta</taxon>
        <taxon>Embryophyta</taxon>
        <taxon>Tracheophyta</taxon>
        <taxon>Spermatophyta</taxon>
        <taxon>Magnoliopsida</taxon>
        <taxon>eudicotyledons</taxon>
        <taxon>Gunneridae</taxon>
        <taxon>Pentapetalae</taxon>
        <taxon>asterids</taxon>
        <taxon>lamiids</taxon>
        <taxon>Solanales</taxon>
        <taxon>Solanaceae</taxon>
        <taxon>Solanoideae</taxon>
        <taxon>Capsiceae</taxon>
        <taxon>Capsicum</taxon>
    </lineage>
</organism>